<organism evidence="3 4">
    <name type="scientific">Crystallibacter crystallopoietes</name>
    <dbReference type="NCBI Taxonomy" id="37928"/>
    <lineage>
        <taxon>Bacteria</taxon>
        <taxon>Bacillati</taxon>
        <taxon>Actinomycetota</taxon>
        <taxon>Actinomycetes</taxon>
        <taxon>Micrococcales</taxon>
        <taxon>Micrococcaceae</taxon>
        <taxon>Crystallibacter</taxon>
    </lineage>
</organism>
<dbReference type="PANTHER" id="PTHR12110:SF48">
    <property type="entry name" value="BLL3656 PROTEIN"/>
    <property type="match status" value="1"/>
</dbReference>
<evidence type="ECO:0000259" key="2">
    <source>
        <dbReference type="Pfam" id="PF01261"/>
    </source>
</evidence>
<keyword evidence="4" id="KW-1185">Reference proteome</keyword>
<dbReference type="EMBL" id="FNKH01000002">
    <property type="protein sequence ID" value="SDQ26923.1"/>
    <property type="molecule type" value="Genomic_DNA"/>
</dbReference>
<feature type="domain" description="Xylose isomerase-like TIM barrel" evidence="2">
    <location>
        <begin position="41"/>
        <end position="277"/>
    </location>
</feature>
<sequence length="293" mass="31310">MSTTKEETMTPQLIATCWTSAGDAAPMRADETSPVPLAKRIAAVAQTGWSGIGLVHADLVAARDTIGYPELSRMIRDAGIGIVEVEFLNDWWTTGEERAAANGIRADLFEAAKVLGARHIKVGAGMTEQPLPLSTIAGAFADLADEAAEAGIQLALEATPFSHLRTTQEAVEVVGRSSSPSAGLLIDIWHTAKTGLSHEELWKVVPMERVAAIEVDDGYHKTVGTIFEDTINNRAYCGEGDFDSRTFVERTLEAGWTGPWGVEIISAEHRALPVLDGLKKAQDTALACFPTAG</sequence>
<dbReference type="InterPro" id="IPR036237">
    <property type="entry name" value="Xyl_isomerase-like_sf"/>
</dbReference>
<evidence type="ECO:0000256" key="1">
    <source>
        <dbReference type="ARBA" id="ARBA00023277"/>
    </source>
</evidence>
<protein>
    <submittedName>
        <fullName evidence="3">Sugar phosphate isomerase/epimerase</fullName>
    </submittedName>
</protein>
<keyword evidence="3" id="KW-0413">Isomerase</keyword>
<proteinExistence type="predicted"/>
<evidence type="ECO:0000313" key="3">
    <source>
        <dbReference type="EMBL" id="SDQ26923.1"/>
    </source>
</evidence>
<dbReference type="InterPro" id="IPR050312">
    <property type="entry name" value="IolE/XylAMocC-like"/>
</dbReference>
<dbReference type="PANTHER" id="PTHR12110">
    <property type="entry name" value="HYDROXYPYRUVATE ISOMERASE"/>
    <property type="match status" value="1"/>
</dbReference>
<evidence type="ECO:0000313" key="4">
    <source>
        <dbReference type="Proteomes" id="UP000181917"/>
    </source>
</evidence>
<name>A0A1H0ZHJ4_9MICC</name>
<dbReference type="OrthoDB" id="9780241at2"/>
<keyword evidence="1" id="KW-0119">Carbohydrate metabolism</keyword>
<reference evidence="3 4" key="1">
    <citation type="submission" date="2016-10" db="EMBL/GenBank/DDBJ databases">
        <authorList>
            <person name="de Groot N.N."/>
        </authorList>
    </citation>
    <scope>NUCLEOTIDE SEQUENCE [LARGE SCALE GENOMIC DNA]</scope>
    <source>
        <strain evidence="3 4">DSM 20117</strain>
    </source>
</reference>
<accession>A0A1H0ZHJ4</accession>
<dbReference type="Proteomes" id="UP000181917">
    <property type="component" value="Unassembled WGS sequence"/>
</dbReference>
<dbReference type="RefSeq" id="WP_101632616.1">
    <property type="nucleotide sequence ID" value="NZ_CP018863.1"/>
</dbReference>
<dbReference type="STRING" id="37928.SAMN04489742_0365"/>
<dbReference type="SUPFAM" id="SSF51658">
    <property type="entry name" value="Xylose isomerase-like"/>
    <property type="match status" value="1"/>
</dbReference>
<dbReference type="Pfam" id="PF01261">
    <property type="entry name" value="AP_endonuc_2"/>
    <property type="match status" value="1"/>
</dbReference>
<gene>
    <name evidence="3" type="ORF">SAMN04489742_0365</name>
</gene>
<dbReference type="Gene3D" id="3.20.20.150">
    <property type="entry name" value="Divalent-metal-dependent TIM barrel enzymes"/>
    <property type="match status" value="1"/>
</dbReference>
<dbReference type="AlphaFoldDB" id="A0A1H0ZHJ4"/>
<dbReference type="InterPro" id="IPR013022">
    <property type="entry name" value="Xyl_isomerase-like_TIM-brl"/>
</dbReference>
<dbReference type="GO" id="GO:0016853">
    <property type="term" value="F:isomerase activity"/>
    <property type="evidence" value="ECO:0007669"/>
    <property type="project" value="UniProtKB-KW"/>
</dbReference>